<dbReference type="PANTHER" id="PTHR43409:SF3">
    <property type="entry name" value="HYPOTHETICAL METHYLTRANSFERASE"/>
    <property type="match status" value="1"/>
</dbReference>
<keyword evidence="4" id="KW-0408">Iron</keyword>
<dbReference type="Gene3D" id="3.40.50.280">
    <property type="entry name" value="Cobalamin-binding domain"/>
    <property type="match status" value="1"/>
</dbReference>
<comment type="caution">
    <text evidence="7">The sequence shown here is derived from an EMBL/GenBank/DDBJ whole genome shotgun (WGS) entry which is preliminary data.</text>
</comment>
<evidence type="ECO:0000256" key="5">
    <source>
        <dbReference type="ARBA" id="ARBA00023014"/>
    </source>
</evidence>
<evidence type="ECO:0000256" key="1">
    <source>
        <dbReference type="ARBA" id="ARBA00001966"/>
    </source>
</evidence>
<dbReference type="InterPro" id="IPR051198">
    <property type="entry name" value="BchE-like"/>
</dbReference>
<dbReference type="SUPFAM" id="SSF102114">
    <property type="entry name" value="Radical SAM enzymes"/>
    <property type="match status" value="1"/>
</dbReference>
<dbReference type="SMART" id="SM00729">
    <property type="entry name" value="Elp3"/>
    <property type="match status" value="1"/>
</dbReference>
<dbReference type="PROSITE" id="PS51918">
    <property type="entry name" value="RADICAL_SAM"/>
    <property type="match status" value="1"/>
</dbReference>
<gene>
    <name evidence="7" type="ORF">B2A_12134</name>
</gene>
<keyword evidence="2" id="KW-0949">S-adenosyl-L-methionine</keyword>
<dbReference type="InterPro" id="IPR023404">
    <property type="entry name" value="rSAM_horseshoe"/>
</dbReference>
<evidence type="ECO:0000313" key="7">
    <source>
        <dbReference type="EMBL" id="EQD36507.1"/>
    </source>
</evidence>
<proteinExistence type="predicted"/>
<dbReference type="SFLD" id="SFLDG01082">
    <property type="entry name" value="B12-binding_domain_containing"/>
    <property type="match status" value="1"/>
</dbReference>
<sequence length="270" mass="30659">MIGIGGMGVQFPRQRALLEYYRGLGHFVVAGGSYASLCPEQYAGLADTVICGEAERIWRRFCADFAAGSPRELYREEDMIDLGESPTPRFDLLQLSRYTTATLQFSRGCPYLCEFCDIIVMFGRKPRHKRLEQIARELDALRVLGVHKVFFVDDNLIGNRAVAKQLLRFLAEYQARHDYAFSFGTETSLNLAEDAELMQLMRAAGFRWTFIGIESPDEASLREMRKVQNMRADPLAAVERIHGHGIEVMAGFIVGFDNDTVATFQRQFDF</sequence>
<protein>
    <submittedName>
        <fullName evidence="7">Radical SAM domain-containing protein</fullName>
    </submittedName>
</protein>
<dbReference type="EMBL" id="AUZZ01008745">
    <property type="protein sequence ID" value="EQD36507.1"/>
    <property type="molecule type" value="Genomic_DNA"/>
</dbReference>
<keyword evidence="5" id="KW-0411">Iron-sulfur</keyword>
<dbReference type="GO" id="GO:0051539">
    <property type="term" value="F:4 iron, 4 sulfur cluster binding"/>
    <property type="evidence" value="ECO:0007669"/>
    <property type="project" value="UniProtKB-KW"/>
</dbReference>
<feature type="non-terminal residue" evidence="7">
    <location>
        <position position="270"/>
    </location>
</feature>
<organism evidence="7">
    <name type="scientific">mine drainage metagenome</name>
    <dbReference type="NCBI Taxonomy" id="410659"/>
    <lineage>
        <taxon>unclassified sequences</taxon>
        <taxon>metagenomes</taxon>
        <taxon>ecological metagenomes</taxon>
    </lineage>
</organism>
<name>T0YX23_9ZZZZ</name>
<reference evidence="7" key="2">
    <citation type="journal article" date="2014" name="ISME J.">
        <title>Microbial stratification in low pH oxic and suboxic macroscopic growths along an acid mine drainage.</title>
        <authorList>
            <person name="Mendez-Garcia C."/>
            <person name="Mesa V."/>
            <person name="Sprenger R.R."/>
            <person name="Richter M."/>
            <person name="Diez M.S."/>
            <person name="Solano J."/>
            <person name="Bargiela R."/>
            <person name="Golyshina O.V."/>
            <person name="Manteca A."/>
            <person name="Ramos J.L."/>
            <person name="Gallego J.R."/>
            <person name="Llorente I."/>
            <person name="Martins Dos Santos V.A."/>
            <person name="Jensen O.N."/>
            <person name="Pelaez A.I."/>
            <person name="Sanchez J."/>
            <person name="Ferrer M."/>
        </authorList>
    </citation>
    <scope>NUCLEOTIDE SEQUENCE</scope>
</reference>
<dbReference type="SFLD" id="SFLDG01123">
    <property type="entry name" value="methyltransferase_(Class_B)"/>
    <property type="match status" value="1"/>
</dbReference>
<dbReference type="GO" id="GO:0046872">
    <property type="term" value="F:metal ion binding"/>
    <property type="evidence" value="ECO:0007669"/>
    <property type="project" value="UniProtKB-KW"/>
</dbReference>
<dbReference type="Pfam" id="PF04055">
    <property type="entry name" value="Radical_SAM"/>
    <property type="match status" value="1"/>
</dbReference>
<dbReference type="InterPro" id="IPR034466">
    <property type="entry name" value="Methyltransferase_Class_B"/>
</dbReference>
<reference evidence="7" key="1">
    <citation type="submission" date="2013-08" db="EMBL/GenBank/DDBJ databases">
        <authorList>
            <person name="Mendez C."/>
            <person name="Richter M."/>
            <person name="Ferrer M."/>
            <person name="Sanchez J."/>
        </authorList>
    </citation>
    <scope>NUCLEOTIDE SEQUENCE</scope>
</reference>
<dbReference type="InterPro" id="IPR006638">
    <property type="entry name" value="Elp3/MiaA/NifB-like_rSAM"/>
</dbReference>
<dbReference type="InterPro" id="IPR007197">
    <property type="entry name" value="rSAM"/>
</dbReference>
<dbReference type="AlphaFoldDB" id="T0YX23"/>
<dbReference type="Gene3D" id="3.80.30.20">
    <property type="entry name" value="tm_1862 like domain"/>
    <property type="match status" value="1"/>
</dbReference>
<evidence type="ECO:0000256" key="3">
    <source>
        <dbReference type="ARBA" id="ARBA00022723"/>
    </source>
</evidence>
<dbReference type="GO" id="GO:0003824">
    <property type="term" value="F:catalytic activity"/>
    <property type="evidence" value="ECO:0007669"/>
    <property type="project" value="InterPro"/>
</dbReference>
<dbReference type="InterPro" id="IPR058240">
    <property type="entry name" value="rSAM_sf"/>
</dbReference>
<comment type="cofactor">
    <cofactor evidence="1">
        <name>[4Fe-4S] cluster</name>
        <dbReference type="ChEBI" id="CHEBI:49883"/>
    </cofactor>
</comment>
<dbReference type="PANTHER" id="PTHR43409">
    <property type="entry name" value="ANAEROBIC MAGNESIUM-PROTOPORPHYRIN IX MONOMETHYL ESTER CYCLASE-RELATED"/>
    <property type="match status" value="1"/>
</dbReference>
<evidence type="ECO:0000256" key="2">
    <source>
        <dbReference type="ARBA" id="ARBA00022691"/>
    </source>
</evidence>
<evidence type="ECO:0000259" key="6">
    <source>
        <dbReference type="PROSITE" id="PS51918"/>
    </source>
</evidence>
<dbReference type="GO" id="GO:0005829">
    <property type="term" value="C:cytosol"/>
    <property type="evidence" value="ECO:0007669"/>
    <property type="project" value="TreeGrafter"/>
</dbReference>
<dbReference type="CDD" id="cd01335">
    <property type="entry name" value="Radical_SAM"/>
    <property type="match status" value="1"/>
</dbReference>
<keyword evidence="3" id="KW-0479">Metal-binding</keyword>
<dbReference type="SFLD" id="SFLDS00029">
    <property type="entry name" value="Radical_SAM"/>
    <property type="match status" value="1"/>
</dbReference>
<evidence type="ECO:0000256" key="4">
    <source>
        <dbReference type="ARBA" id="ARBA00023004"/>
    </source>
</evidence>
<feature type="domain" description="Radical SAM core" evidence="6">
    <location>
        <begin position="95"/>
        <end position="270"/>
    </location>
</feature>
<accession>T0YX23</accession>